<feature type="compositionally biased region" description="Polar residues" evidence="1">
    <location>
        <begin position="1"/>
        <end position="10"/>
    </location>
</feature>
<name>A0A915D3S5_9BILA</name>
<evidence type="ECO:0000313" key="3">
    <source>
        <dbReference type="WBParaSite" id="jg1526"/>
    </source>
</evidence>
<keyword evidence="2" id="KW-1185">Reference proteome</keyword>
<reference evidence="3" key="1">
    <citation type="submission" date="2022-11" db="UniProtKB">
        <authorList>
            <consortium name="WormBaseParasite"/>
        </authorList>
    </citation>
    <scope>IDENTIFICATION</scope>
</reference>
<organism evidence="2 3">
    <name type="scientific">Ditylenchus dipsaci</name>
    <dbReference type="NCBI Taxonomy" id="166011"/>
    <lineage>
        <taxon>Eukaryota</taxon>
        <taxon>Metazoa</taxon>
        <taxon>Ecdysozoa</taxon>
        <taxon>Nematoda</taxon>
        <taxon>Chromadorea</taxon>
        <taxon>Rhabditida</taxon>
        <taxon>Tylenchina</taxon>
        <taxon>Tylenchomorpha</taxon>
        <taxon>Sphaerularioidea</taxon>
        <taxon>Anguinidae</taxon>
        <taxon>Anguininae</taxon>
        <taxon>Ditylenchus</taxon>
    </lineage>
</organism>
<feature type="compositionally biased region" description="Basic and acidic residues" evidence="1">
    <location>
        <begin position="52"/>
        <end position="64"/>
    </location>
</feature>
<feature type="region of interest" description="Disordered" evidence="1">
    <location>
        <begin position="1"/>
        <end position="78"/>
    </location>
</feature>
<dbReference type="Proteomes" id="UP000887574">
    <property type="component" value="Unplaced"/>
</dbReference>
<proteinExistence type="predicted"/>
<sequence length="78" mass="8725">MNFPQVQNTQPTPPCLSPTNNLVKLPSPPIQSDSTFDSSVNSSVRINSAIQKGRERMKQTDRRNSHFSSSMLLTHRGQ</sequence>
<accession>A0A915D3S5</accession>
<evidence type="ECO:0000256" key="1">
    <source>
        <dbReference type="SAM" id="MobiDB-lite"/>
    </source>
</evidence>
<protein>
    <submittedName>
        <fullName evidence="3">Uncharacterized protein</fullName>
    </submittedName>
</protein>
<feature type="compositionally biased region" description="Low complexity" evidence="1">
    <location>
        <begin position="32"/>
        <end position="44"/>
    </location>
</feature>
<evidence type="ECO:0000313" key="2">
    <source>
        <dbReference type="Proteomes" id="UP000887574"/>
    </source>
</evidence>
<dbReference type="AlphaFoldDB" id="A0A915D3S5"/>
<dbReference type="WBParaSite" id="jg1526">
    <property type="protein sequence ID" value="jg1526"/>
    <property type="gene ID" value="jg1526"/>
</dbReference>